<keyword evidence="2" id="KW-0596">Phosphopantetheine</keyword>
<reference evidence="13 14" key="1">
    <citation type="submission" date="2020-03" db="EMBL/GenBank/DDBJ databases">
        <title>Roseomonas selenitidurans sp. nov. isolated from urban soil.</title>
        <authorList>
            <person name="Liu H."/>
        </authorList>
    </citation>
    <scope>NUCLEOTIDE SEQUENCE [LARGE SCALE GENOMIC DNA]</scope>
    <source>
        <strain evidence="13 14">BU-1</strain>
    </source>
</reference>
<dbReference type="Pfam" id="PF00975">
    <property type="entry name" value="Thioesterase"/>
    <property type="match status" value="1"/>
</dbReference>
<dbReference type="SMART" id="SM00823">
    <property type="entry name" value="PKS_PP"/>
    <property type="match status" value="1"/>
</dbReference>
<keyword evidence="5 11" id="KW-0132">Cell division</keyword>
<feature type="domain" description="Carrier" evidence="12">
    <location>
        <begin position="987"/>
        <end position="1062"/>
    </location>
</feature>
<dbReference type="InterPro" id="IPR001031">
    <property type="entry name" value="Thioesterase"/>
</dbReference>
<keyword evidence="7 11" id="KW-0573">Peptidoglycan synthesis</keyword>
<organism evidence="13 14">
    <name type="scientific">Falsiroseomonas selenitidurans</name>
    <dbReference type="NCBI Taxonomy" id="2716335"/>
    <lineage>
        <taxon>Bacteria</taxon>
        <taxon>Pseudomonadati</taxon>
        <taxon>Pseudomonadota</taxon>
        <taxon>Alphaproteobacteria</taxon>
        <taxon>Acetobacterales</taxon>
        <taxon>Roseomonadaceae</taxon>
        <taxon>Falsiroseomonas</taxon>
    </lineage>
</organism>
<dbReference type="InterPro" id="IPR004101">
    <property type="entry name" value="Mur_ligase_C"/>
</dbReference>
<evidence type="ECO:0000256" key="9">
    <source>
        <dbReference type="ARBA" id="ARBA00023316"/>
    </source>
</evidence>
<dbReference type="NCBIfam" id="TIGR01082">
    <property type="entry name" value="murC"/>
    <property type="match status" value="1"/>
</dbReference>
<dbReference type="InterPro" id="IPR025110">
    <property type="entry name" value="AMP-bd_C"/>
</dbReference>
<accession>A0ABX1DYF3</accession>
<dbReference type="EMBL" id="JAAVNE010000003">
    <property type="protein sequence ID" value="NKC29851.1"/>
    <property type="molecule type" value="Genomic_DNA"/>
</dbReference>
<dbReference type="InterPro" id="IPR010071">
    <property type="entry name" value="AA_adenyl_dom"/>
</dbReference>
<dbReference type="InterPro" id="IPR020806">
    <property type="entry name" value="PKS_PP-bd"/>
</dbReference>
<dbReference type="EC" id="6.3.2.8" evidence="1 11"/>
<dbReference type="Gene3D" id="3.40.50.720">
    <property type="entry name" value="NAD(P)-binding Rossmann-like Domain"/>
    <property type="match status" value="1"/>
</dbReference>
<dbReference type="SUPFAM" id="SSF47336">
    <property type="entry name" value="ACP-like"/>
    <property type="match status" value="1"/>
</dbReference>
<dbReference type="Pfam" id="PF13193">
    <property type="entry name" value="AMP-binding_C"/>
    <property type="match status" value="1"/>
</dbReference>
<keyword evidence="6 11" id="KW-0133">Cell shape</keyword>
<dbReference type="SUPFAM" id="SSF53623">
    <property type="entry name" value="MurD-like peptide ligases, catalytic domain"/>
    <property type="match status" value="1"/>
</dbReference>
<gene>
    <name evidence="11 13" type="primary">murC</name>
    <name evidence="13" type="ORF">HEQ75_03180</name>
</gene>
<evidence type="ECO:0000256" key="11">
    <source>
        <dbReference type="HAMAP-Rule" id="MF_00046"/>
    </source>
</evidence>
<comment type="pathway">
    <text evidence="11">Cell wall biogenesis; peptidoglycan biosynthesis.</text>
</comment>
<dbReference type="PANTHER" id="PTHR45527">
    <property type="entry name" value="NONRIBOSOMAL PEPTIDE SYNTHETASE"/>
    <property type="match status" value="1"/>
</dbReference>
<dbReference type="SUPFAM" id="SSF51984">
    <property type="entry name" value="MurCD N-terminal domain"/>
    <property type="match status" value="1"/>
</dbReference>
<protein>
    <recommendedName>
        <fullName evidence="1 11">UDP-N-acetylmuramate--L-alanine ligase</fullName>
        <ecNumber evidence="1 11">6.3.2.8</ecNumber>
    </recommendedName>
    <alternativeName>
        <fullName evidence="11">UDP-N-acetylmuramoyl-L-alanine synthetase</fullName>
    </alternativeName>
</protein>
<dbReference type="InterPro" id="IPR000713">
    <property type="entry name" value="Mur_ligase_N"/>
</dbReference>
<dbReference type="Gene3D" id="3.40.50.12780">
    <property type="entry name" value="N-terminal domain of ligase-like"/>
    <property type="match status" value="1"/>
</dbReference>
<dbReference type="InterPro" id="IPR036736">
    <property type="entry name" value="ACP-like_sf"/>
</dbReference>
<dbReference type="PROSITE" id="PS50075">
    <property type="entry name" value="CARRIER"/>
    <property type="match status" value="1"/>
</dbReference>
<dbReference type="InterPro" id="IPR036565">
    <property type="entry name" value="Mur-like_cat_sf"/>
</dbReference>
<dbReference type="Pfam" id="PF02875">
    <property type="entry name" value="Mur_ligase_C"/>
    <property type="match status" value="1"/>
</dbReference>
<dbReference type="InterPro" id="IPR000873">
    <property type="entry name" value="AMP-dep_synth/lig_dom"/>
</dbReference>
<dbReference type="Gene3D" id="3.40.50.1820">
    <property type="entry name" value="alpha/beta hydrolase"/>
    <property type="match status" value="1"/>
</dbReference>
<dbReference type="Gene3D" id="3.90.190.20">
    <property type="entry name" value="Mur ligase, C-terminal domain"/>
    <property type="match status" value="1"/>
</dbReference>
<name>A0ABX1DYF3_9PROT</name>
<dbReference type="InterPro" id="IPR045851">
    <property type="entry name" value="AMP-bd_C_sf"/>
</dbReference>
<dbReference type="Pfam" id="PF01225">
    <property type="entry name" value="Mur_ligase"/>
    <property type="match status" value="1"/>
</dbReference>
<comment type="function">
    <text evidence="11">Cell wall formation.</text>
</comment>
<keyword evidence="3 11" id="KW-0963">Cytoplasm</keyword>
<comment type="caution">
    <text evidence="13">The sequence shown here is derived from an EMBL/GenBank/DDBJ whole genome shotgun (WGS) entry which is preliminary data.</text>
</comment>
<dbReference type="SUPFAM" id="SSF56801">
    <property type="entry name" value="Acetyl-CoA synthetase-like"/>
    <property type="match status" value="1"/>
</dbReference>
<evidence type="ECO:0000256" key="10">
    <source>
        <dbReference type="ARBA" id="ARBA00047833"/>
    </source>
</evidence>
<proteinExistence type="inferred from homology"/>
<sequence length="1282" mass="134326">MTTERRPLHHHLVGIGGVGMAPLAQLLVEAGHRVSGSDLQDGPALHGLRALGVRVTLGHEAGALAGADVVVASPAIPWRNPELAAARGAGVPVRSRAEALAGLLQGRMVIAVLGSHGKTTTTAMLAAILDRAGLAPGFMVGGIAPSLSGATARLGQGAPFVLEACEAFRALQHWQPSHCLVTNIDDEHSDHYGGHDRLRAAFAALLERVPAAGVIALCQDDHGVVTLGARPAARLVRYGLSAGTALQADQVRALPGGSGFRLVRDGVPLGKVQLGVPGQHNIRNALGALAVALELGVSFAAAAAALQGFTGVRQRWERVGEAGGIRVFHDCAHHPTEIEATLAVARSRLAQRGTGRLVVALRPQLHSRVARLADAFAAALAAAALVLLLPVDGAGEVTAGQDGDARLEAALRAAAMPFRRLPGVAALPAAARACLQAGDVLVTLGPGDLAEAARRVLDALEPAPPLPVAAAGTTAPPALLHRFFERRAAIAPAAPCIEDDDLVWTYGEIERLANQAARQFIRLGAGPEALVVLHLDRSMRMLVLLLGVLKSGAAWLPIDPRLARETLHGQIAANPAICCVVSDSDWPATGGPVLRLDALWPAILAEDPTPPGCDAGPDNLAYAIFTSGSTGTPKLVGVEHRNIVNLVDYATTALLDAADLRVVPFINSIGFDSAVHQVFSTLTHGGLLLVERDLAGLLQSPRRDRITSLGTTPSVLHRMLDDATLPASLRVIGLGGEVIPESLVAAIGRQGTLRKALNYYGPTETTVYSTVAWLLDPRGPEPVAASGAAAGRVLGRPIANTRVHVVDAAGLPVPVGACGEICIAGAGVARGYLGAPALTAERFGRDPFDPDPRARWYRTGDVGRRLADGRIEFVGRLDNQFKLRGMRVEAEEIEAQIAACPGIRQAAVALLQPEGGEAVLAAFVVAAAGLDLARLRAFLRPLLPDLMIPSRLVLLPEMPITTSGKIDRAALAAMQAPPPPADQEAAPPRNATEARLLGIWQAVLGRQAIGVDDAFTALGGDSLASVRVIGMTEAAFGIRLEADAFTAASSIASLARRVAAAAPAAACAPAADGGLGVTILRRQWMRVASWSGQRREPGSLIVTRNPDGERPGLFWCLQGEEELHALAAGLGEDQPVHGMRSGHLVMRYTPDSLGLLAERYAAEVMALQPEGRIRIGGNCQGGTVARLVARRLQEQGRPIELLVLMELNTIRDVAARVALIFGRDSLFNPYREGTDPDAAFRRAYPAGYTVDLIEGTHGRFFKPPNLDGLVQVLRRRLAPDPG</sequence>
<dbReference type="InterPro" id="IPR036615">
    <property type="entry name" value="Mur_ligase_C_dom_sf"/>
</dbReference>
<keyword evidence="11" id="KW-0067">ATP-binding</keyword>
<dbReference type="SUPFAM" id="SSF53244">
    <property type="entry name" value="MurD-like peptide ligases, peptide-binding domain"/>
    <property type="match status" value="1"/>
</dbReference>
<comment type="catalytic activity">
    <reaction evidence="10 11">
        <text>UDP-N-acetyl-alpha-D-muramate + L-alanine + ATP = UDP-N-acetyl-alpha-D-muramoyl-L-alanine + ADP + phosphate + H(+)</text>
        <dbReference type="Rhea" id="RHEA:23372"/>
        <dbReference type="ChEBI" id="CHEBI:15378"/>
        <dbReference type="ChEBI" id="CHEBI:30616"/>
        <dbReference type="ChEBI" id="CHEBI:43474"/>
        <dbReference type="ChEBI" id="CHEBI:57972"/>
        <dbReference type="ChEBI" id="CHEBI:70757"/>
        <dbReference type="ChEBI" id="CHEBI:83898"/>
        <dbReference type="ChEBI" id="CHEBI:456216"/>
        <dbReference type="EC" id="6.3.2.8"/>
    </reaction>
</comment>
<dbReference type="Gene3D" id="3.40.1190.10">
    <property type="entry name" value="Mur-like, catalytic domain"/>
    <property type="match status" value="1"/>
</dbReference>
<evidence type="ECO:0000313" key="13">
    <source>
        <dbReference type="EMBL" id="NKC29851.1"/>
    </source>
</evidence>
<comment type="subcellular location">
    <subcellularLocation>
        <location evidence="11">Cytoplasm</location>
    </subcellularLocation>
</comment>
<dbReference type="InterPro" id="IPR009081">
    <property type="entry name" value="PP-bd_ACP"/>
</dbReference>
<keyword evidence="14" id="KW-1185">Reference proteome</keyword>
<dbReference type="InterPro" id="IPR042099">
    <property type="entry name" value="ANL_N_sf"/>
</dbReference>
<evidence type="ECO:0000313" key="14">
    <source>
        <dbReference type="Proteomes" id="UP000787635"/>
    </source>
</evidence>
<keyword evidence="9 11" id="KW-0961">Cell wall biogenesis/degradation</keyword>
<dbReference type="PANTHER" id="PTHR45527:SF1">
    <property type="entry name" value="FATTY ACID SYNTHASE"/>
    <property type="match status" value="1"/>
</dbReference>
<keyword evidence="11 13" id="KW-0436">Ligase</keyword>
<dbReference type="Pfam" id="PF00501">
    <property type="entry name" value="AMP-binding"/>
    <property type="match status" value="1"/>
</dbReference>
<dbReference type="InterPro" id="IPR005758">
    <property type="entry name" value="UDP-N-AcMur_Ala_ligase_MurC"/>
</dbReference>
<keyword evidence="8 11" id="KW-0131">Cell cycle</keyword>
<dbReference type="Proteomes" id="UP000787635">
    <property type="component" value="Unassembled WGS sequence"/>
</dbReference>
<evidence type="ECO:0000256" key="6">
    <source>
        <dbReference type="ARBA" id="ARBA00022960"/>
    </source>
</evidence>
<comment type="similarity">
    <text evidence="11">Belongs to the MurCDEF family.</text>
</comment>
<evidence type="ECO:0000256" key="3">
    <source>
        <dbReference type="ARBA" id="ARBA00022490"/>
    </source>
</evidence>
<evidence type="ECO:0000256" key="8">
    <source>
        <dbReference type="ARBA" id="ARBA00023306"/>
    </source>
</evidence>
<dbReference type="GO" id="GO:0008763">
    <property type="term" value="F:UDP-N-acetylmuramate-L-alanine ligase activity"/>
    <property type="evidence" value="ECO:0007669"/>
    <property type="project" value="UniProtKB-EC"/>
</dbReference>
<feature type="binding site" evidence="11">
    <location>
        <begin position="114"/>
        <end position="120"/>
    </location>
    <ligand>
        <name>ATP</name>
        <dbReference type="ChEBI" id="CHEBI:30616"/>
    </ligand>
</feature>
<dbReference type="Gene3D" id="3.30.300.30">
    <property type="match status" value="1"/>
</dbReference>
<dbReference type="InterPro" id="IPR013221">
    <property type="entry name" value="Mur_ligase_cen"/>
</dbReference>
<evidence type="ECO:0000259" key="12">
    <source>
        <dbReference type="PROSITE" id="PS50075"/>
    </source>
</evidence>
<dbReference type="HAMAP" id="MF_00046">
    <property type="entry name" value="MurC"/>
    <property type="match status" value="1"/>
</dbReference>
<keyword evidence="4" id="KW-0597">Phosphoprotein</keyword>
<dbReference type="Gene3D" id="1.10.1200.10">
    <property type="entry name" value="ACP-like"/>
    <property type="match status" value="1"/>
</dbReference>
<dbReference type="Pfam" id="PF00550">
    <property type="entry name" value="PP-binding"/>
    <property type="match status" value="1"/>
</dbReference>
<keyword evidence="11" id="KW-0547">Nucleotide-binding</keyword>
<dbReference type="Pfam" id="PF08245">
    <property type="entry name" value="Mur_ligase_M"/>
    <property type="match status" value="1"/>
</dbReference>
<evidence type="ECO:0000256" key="2">
    <source>
        <dbReference type="ARBA" id="ARBA00022450"/>
    </source>
</evidence>
<dbReference type="CDD" id="cd05930">
    <property type="entry name" value="A_NRPS"/>
    <property type="match status" value="1"/>
</dbReference>
<evidence type="ECO:0000256" key="5">
    <source>
        <dbReference type="ARBA" id="ARBA00022618"/>
    </source>
</evidence>
<evidence type="ECO:0000256" key="1">
    <source>
        <dbReference type="ARBA" id="ARBA00012211"/>
    </source>
</evidence>
<dbReference type="NCBIfam" id="TIGR01733">
    <property type="entry name" value="AA-adenyl-dom"/>
    <property type="match status" value="1"/>
</dbReference>
<evidence type="ECO:0000256" key="7">
    <source>
        <dbReference type="ARBA" id="ARBA00022984"/>
    </source>
</evidence>
<dbReference type="SUPFAM" id="SSF53474">
    <property type="entry name" value="alpha/beta-Hydrolases"/>
    <property type="match status" value="1"/>
</dbReference>
<dbReference type="InterPro" id="IPR029058">
    <property type="entry name" value="AB_hydrolase_fold"/>
</dbReference>
<evidence type="ECO:0000256" key="4">
    <source>
        <dbReference type="ARBA" id="ARBA00022553"/>
    </source>
</evidence>